<dbReference type="Gene3D" id="3.30.70.100">
    <property type="match status" value="1"/>
</dbReference>
<organism evidence="3 4">
    <name type="scientific">Caballeronia udeis</name>
    <dbReference type="NCBI Taxonomy" id="1232866"/>
    <lineage>
        <taxon>Bacteria</taxon>
        <taxon>Pseudomonadati</taxon>
        <taxon>Pseudomonadota</taxon>
        <taxon>Betaproteobacteria</taxon>
        <taxon>Burkholderiales</taxon>
        <taxon>Burkholderiaceae</taxon>
        <taxon>Caballeronia</taxon>
    </lineage>
</organism>
<sequence length="124" mass="14502">MIIEQRFYQLRPECMKPWLALWERAALPLQLEYIGSFGGRFLGMYLSEVGQVNEITHLWQHLDIERRMAMRAVLECDSRWALYRDEVDALAPMLSMRNTILRPTPFSPAALEPVTTAEPLHEKQ</sequence>
<feature type="domain" description="NIPSNAP" evidence="2">
    <location>
        <begin position="4"/>
        <end position="108"/>
    </location>
</feature>
<gene>
    <name evidence="3" type="ORF">AWB69_03588</name>
</gene>
<dbReference type="EMBL" id="FCOK02000022">
    <property type="protein sequence ID" value="SAL37092.1"/>
    <property type="molecule type" value="Genomic_DNA"/>
</dbReference>
<evidence type="ECO:0000256" key="1">
    <source>
        <dbReference type="ARBA" id="ARBA00005291"/>
    </source>
</evidence>
<dbReference type="PANTHER" id="PTHR21017:SF17">
    <property type="entry name" value="PROTEIN NIPSNAP"/>
    <property type="match status" value="1"/>
</dbReference>
<name>A0A158GYF6_9BURK</name>
<accession>A0A158GYF6</accession>
<dbReference type="PANTHER" id="PTHR21017">
    <property type="entry name" value="NIPSNAP-RELATED"/>
    <property type="match status" value="1"/>
</dbReference>
<evidence type="ECO:0000313" key="3">
    <source>
        <dbReference type="EMBL" id="SAL37092.1"/>
    </source>
</evidence>
<dbReference type="Pfam" id="PF07978">
    <property type="entry name" value="NIPSNAP"/>
    <property type="match status" value="1"/>
</dbReference>
<dbReference type="SUPFAM" id="SSF54909">
    <property type="entry name" value="Dimeric alpha+beta barrel"/>
    <property type="match status" value="1"/>
</dbReference>
<comment type="similarity">
    <text evidence="1">Belongs to the NipSnap family.</text>
</comment>
<dbReference type="InterPro" id="IPR012577">
    <property type="entry name" value="NIPSNAP"/>
</dbReference>
<dbReference type="OrthoDB" id="8905985at2"/>
<dbReference type="InterPro" id="IPR051557">
    <property type="entry name" value="NipSnap_domain"/>
</dbReference>
<evidence type="ECO:0000259" key="2">
    <source>
        <dbReference type="Pfam" id="PF07978"/>
    </source>
</evidence>
<dbReference type="RefSeq" id="WP_062086908.1">
    <property type="nucleotide sequence ID" value="NZ_FCOK02000022.1"/>
</dbReference>
<dbReference type="AlphaFoldDB" id="A0A158GYF6"/>
<reference evidence="3 4" key="1">
    <citation type="submission" date="2016-01" db="EMBL/GenBank/DDBJ databases">
        <authorList>
            <person name="Oliw E.H."/>
        </authorList>
    </citation>
    <scope>NUCLEOTIDE SEQUENCE [LARGE SCALE GENOMIC DNA]</scope>
    <source>
        <strain evidence="3">LMG 27134</strain>
    </source>
</reference>
<evidence type="ECO:0000313" key="4">
    <source>
        <dbReference type="Proteomes" id="UP000054683"/>
    </source>
</evidence>
<dbReference type="InterPro" id="IPR011008">
    <property type="entry name" value="Dimeric_a/b-barrel"/>
</dbReference>
<dbReference type="Proteomes" id="UP000054683">
    <property type="component" value="Unassembled WGS sequence"/>
</dbReference>
<protein>
    <submittedName>
        <fullName evidence="3">NIPSNAP family protein</fullName>
    </submittedName>
</protein>
<proteinExistence type="inferred from homology"/>